<evidence type="ECO:0000313" key="1">
    <source>
        <dbReference type="EMBL" id="CCK32901.1"/>
    </source>
</evidence>
<proteinExistence type="predicted"/>
<dbReference type="AlphaFoldDB" id="K4R9F8"/>
<dbReference type="KEGG" id="sdv:BN159_p21"/>
<dbReference type="HOGENOM" id="CLU_3205620_0_0_11"/>
<keyword evidence="1" id="KW-0614">Plasmid</keyword>
<geneLocation type="plasmid" evidence="1 2">
    <name>pSDA1</name>
</geneLocation>
<dbReference type="EMBL" id="HE971710">
    <property type="protein sequence ID" value="CCK32901.1"/>
    <property type="molecule type" value="Genomic_DNA"/>
</dbReference>
<keyword evidence="2" id="KW-1185">Reference proteome</keyword>
<gene>
    <name evidence="1" type="ORF">BN159_p21</name>
</gene>
<reference evidence="1 2" key="1">
    <citation type="journal article" date="2012" name="J. Bacteriol.">
        <title>Genome sequence of the bacterium Streptomyces davawensis JCM 4913 and heterologous production of the unique antibiotic roseoflavin.</title>
        <authorList>
            <person name="Jankowitsch F."/>
            <person name="Schwarz J."/>
            <person name="Ruckert C."/>
            <person name="Gust B."/>
            <person name="Szczepanowski R."/>
            <person name="Blom J."/>
            <person name="Pelzer S."/>
            <person name="Kalinowski J."/>
            <person name="Mack M."/>
        </authorList>
    </citation>
    <scope>NUCLEOTIDE SEQUENCE [LARGE SCALE GENOMIC DNA]</scope>
    <source>
        <strain evidence="2">DSM 101723 / JCM 4913 / KCC S-0913 / 768</strain>
        <plasmid evidence="1 2">pSDA1</plasmid>
    </source>
</reference>
<accession>K4R9F8</accession>
<sequence>MVRPLTPTHRAELLRLLPFLISISERLGDETVLGLGDMRSPFSPT</sequence>
<evidence type="ECO:0000313" key="2">
    <source>
        <dbReference type="Proteomes" id="UP000008043"/>
    </source>
</evidence>
<name>K4R9F8_STRDJ</name>
<dbReference type="Proteomes" id="UP000008043">
    <property type="component" value="Plasmid pSDA1"/>
</dbReference>
<protein>
    <submittedName>
        <fullName evidence="1">Uncharacterized protein</fullName>
    </submittedName>
</protein>
<organism evidence="2">
    <name type="scientific">Streptomyces davaonensis (strain DSM 101723 / JCM 4913 / KCC S-0913 / 768)</name>
    <dbReference type="NCBI Taxonomy" id="1214101"/>
    <lineage>
        <taxon>Bacteria</taxon>
        <taxon>Bacillati</taxon>
        <taxon>Actinomycetota</taxon>
        <taxon>Actinomycetes</taxon>
        <taxon>Kitasatosporales</taxon>
        <taxon>Streptomycetaceae</taxon>
        <taxon>Streptomyces</taxon>
    </lineage>
</organism>